<dbReference type="AlphaFoldDB" id="H6SLW0"/>
<dbReference type="STRING" id="1150469.RSPPHO_02349"/>
<evidence type="ECO:0000313" key="2">
    <source>
        <dbReference type="EMBL" id="CCG08975.1"/>
    </source>
</evidence>
<proteinExistence type="predicted"/>
<dbReference type="GO" id="GO:0004519">
    <property type="term" value="F:endonuclease activity"/>
    <property type="evidence" value="ECO:0007669"/>
    <property type="project" value="InterPro"/>
</dbReference>
<gene>
    <name evidence="2" type="ORF">RSPPHO_02349</name>
</gene>
<evidence type="ECO:0000313" key="3">
    <source>
        <dbReference type="Proteomes" id="UP000033220"/>
    </source>
</evidence>
<dbReference type="Pfam" id="PF20454">
    <property type="entry name" value="GpA_nuclease"/>
    <property type="match status" value="1"/>
</dbReference>
<accession>H6SLW0</accession>
<organism evidence="2 3">
    <name type="scientific">Pararhodospirillum photometricum DSM 122</name>
    <dbReference type="NCBI Taxonomy" id="1150469"/>
    <lineage>
        <taxon>Bacteria</taxon>
        <taxon>Pseudomonadati</taxon>
        <taxon>Pseudomonadota</taxon>
        <taxon>Alphaproteobacteria</taxon>
        <taxon>Rhodospirillales</taxon>
        <taxon>Rhodospirillaceae</taxon>
        <taxon>Pararhodospirillum</taxon>
    </lineage>
</organism>
<dbReference type="eggNOG" id="COG5525">
    <property type="taxonomic scope" value="Bacteria"/>
</dbReference>
<dbReference type="Proteomes" id="UP000033220">
    <property type="component" value="Chromosome DSM 122"/>
</dbReference>
<feature type="domain" description="Terminase large subunit GpA endonuclease" evidence="1">
    <location>
        <begin position="9"/>
        <end position="96"/>
    </location>
</feature>
<evidence type="ECO:0000259" key="1">
    <source>
        <dbReference type="Pfam" id="PF20454"/>
    </source>
</evidence>
<dbReference type="PATRIC" id="fig|1150469.3.peg.2651"/>
<reference evidence="2 3" key="1">
    <citation type="submission" date="2012-02" db="EMBL/GenBank/DDBJ databases">
        <title>Shotgun genome sequence of Phaeospirillum photometricum DSM 122.</title>
        <authorList>
            <person name="Duquesne K."/>
            <person name="Sturgis J."/>
        </authorList>
    </citation>
    <scope>NUCLEOTIDE SEQUENCE [LARGE SCALE GENOMIC DNA]</scope>
    <source>
        <strain evidence="3">DSM122</strain>
    </source>
</reference>
<protein>
    <submittedName>
        <fullName evidence="2">Phage terminase GpA</fullName>
    </submittedName>
</protein>
<dbReference type="KEGG" id="rpm:RSPPHO_02349"/>
<name>H6SLW0_PARPM</name>
<dbReference type="InterPro" id="IPR046454">
    <property type="entry name" value="GpA_endonuclease"/>
</dbReference>
<keyword evidence="3" id="KW-1185">Reference proteome</keyword>
<dbReference type="HOGENOM" id="CLU_1634088_0_0_5"/>
<dbReference type="EMBL" id="HE663493">
    <property type="protein sequence ID" value="CCG08975.1"/>
    <property type="molecule type" value="Genomic_DNA"/>
</dbReference>
<sequence>MWPTSRVAKKRSKDNKPVIIGTNAAKDRISDCLSIEAPGPGYMHFPAERDAGYFTQLTSERLALKRDGGRSRRVWVPKQGMAHEALDCRVYAYAALWGLIMQHRLDLDREAVKVGAVDAPVVRIDTPEAQRLEAEKTPVVEVAPVEKPKRKPRRVTRSQWMG</sequence>